<comment type="caution">
    <text evidence="5">The sequence shown here is derived from an EMBL/GenBank/DDBJ whole genome shotgun (WGS) entry which is preliminary data.</text>
</comment>
<dbReference type="GO" id="GO:0071011">
    <property type="term" value="C:precatalytic spliceosome"/>
    <property type="evidence" value="ECO:0007669"/>
    <property type="project" value="TreeGrafter"/>
</dbReference>
<feature type="compositionally biased region" description="Low complexity" evidence="2">
    <location>
        <begin position="259"/>
        <end position="268"/>
    </location>
</feature>
<dbReference type="InterPro" id="IPR052793">
    <property type="entry name" value="EJC-associated_protein"/>
</dbReference>
<reference evidence="5" key="1">
    <citation type="submission" date="2021-01" db="EMBL/GenBank/DDBJ databases">
        <authorList>
            <person name="Li R."/>
            <person name="Bekaert M."/>
        </authorList>
    </citation>
    <scope>NUCLEOTIDE SEQUENCE</scope>
    <source>
        <strain evidence="5">Farmed</strain>
    </source>
</reference>
<dbReference type="Proteomes" id="UP000597762">
    <property type="component" value="Unassembled WGS sequence"/>
</dbReference>
<evidence type="ECO:0000256" key="1">
    <source>
        <dbReference type="PROSITE-ProRule" id="PRU00176"/>
    </source>
</evidence>
<dbReference type="SUPFAM" id="SSF68906">
    <property type="entry name" value="SAP domain"/>
    <property type="match status" value="1"/>
</dbReference>
<keyword evidence="6" id="KW-1185">Reference proteome</keyword>
<feature type="compositionally biased region" description="Basic and acidic residues" evidence="2">
    <location>
        <begin position="948"/>
        <end position="959"/>
    </location>
</feature>
<dbReference type="Gene3D" id="1.10.720.30">
    <property type="entry name" value="SAP domain"/>
    <property type="match status" value="1"/>
</dbReference>
<dbReference type="InterPro" id="IPR003034">
    <property type="entry name" value="SAP_dom"/>
</dbReference>
<feature type="domain" description="RRM" evidence="3">
    <location>
        <begin position="669"/>
        <end position="746"/>
    </location>
</feature>
<feature type="domain" description="SAP" evidence="4">
    <location>
        <begin position="14"/>
        <end position="48"/>
    </location>
</feature>
<evidence type="ECO:0000313" key="6">
    <source>
        <dbReference type="Proteomes" id="UP000597762"/>
    </source>
</evidence>
<dbReference type="SMART" id="SM00513">
    <property type="entry name" value="SAP"/>
    <property type="match status" value="1"/>
</dbReference>
<dbReference type="InterPro" id="IPR000504">
    <property type="entry name" value="RRM_dom"/>
</dbReference>
<dbReference type="GO" id="GO:0008380">
    <property type="term" value="P:RNA splicing"/>
    <property type="evidence" value="ECO:0007669"/>
    <property type="project" value="TreeGrafter"/>
</dbReference>
<protein>
    <submittedName>
        <fullName evidence="5">ACIN1</fullName>
    </submittedName>
</protein>
<dbReference type="PROSITE" id="PS50102">
    <property type="entry name" value="RRM"/>
    <property type="match status" value="1"/>
</dbReference>
<feature type="compositionally biased region" description="Basic and acidic residues" evidence="2">
    <location>
        <begin position="335"/>
        <end position="353"/>
    </location>
</feature>
<feature type="compositionally biased region" description="Basic residues" evidence="2">
    <location>
        <begin position="801"/>
        <end position="825"/>
    </location>
</feature>
<feature type="compositionally biased region" description="Basic residues" evidence="2">
    <location>
        <begin position="271"/>
        <end position="289"/>
    </location>
</feature>
<dbReference type="SUPFAM" id="SSF54928">
    <property type="entry name" value="RNA-binding domain, RBD"/>
    <property type="match status" value="1"/>
</dbReference>
<feature type="compositionally biased region" description="Basic and acidic residues" evidence="2">
    <location>
        <begin position="100"/>
        <end position="115"/>
    </location>
</feature>
<feature type="region of interest" description="Disordered" evidence="2">
    <location>
        <begin position="796"/>
        <end position="840"/>
    </location>
</feature>
<dbReference type="GO" id="GO:0061574">
    <property type="term" value="C:ASAP complex"/>
    <property type="evidence" value="ECO:0007669"/>
    <property type="project" value="TreeGrafter"/>
</dbReference>
<evidence type="ECO:0000259" key="3">
    <source>
        <dbReference type="PROSITE" id="PS50102"/>
    </source>
</evidence>
<feature type="compositionally biased region" description="Low complexity" evidence="2">
    <location>
        <begin position="201"/>
        <end position="229"/>
    </location>
</feature>
<feature type="compositionally biased region" description="Basic and acidic residues" evidence="2">
    <location>
        <begin position="826"/>
        <end position="840"/>
    </location>
</feature>
<dbReference type="Gene3D" id="3.30.70.330">
    <property type="match status" value="1"/>
</dbReference>
<dbReference type="Pfam" id="PF02037">
    <property type="entry name" value="SAP"/>
    <property type="match status" value="1"/>
</dbReference>
<organism evidence="5 6">
    <name type="scientific">Acanthosepion pharaonis</name>
    <name type="common">Pharaoh cuttlefish</name>
    <name type="synonym">Sepia pharaonis</name>
    <dbReference type="NCBI Taxonomy" id="158019"/>
    <lineage>
        <taxon>Eukaryota</taxon>
        <taxon>Metazoa</taxon>
        <taxon>Spiralia</taxon>
        <taxon>Lophotrochozoa</taxon>
        <taxon>Mollusca</taxon>
        <taxon>Cephalopoda</taxon>
        <taxon>Coleoidea</taxon>
        <taxon>Decapodiformes</taxon>
        <taxon>Sepiida</taxon>
        <taxon>Sepiina</taxon>
        <taxon>Sepiidae</taxon>
        <taxon>Acanthosepion</taxon>
    </lineage>
</organism>
<name>A0A812AVV1_ACAPH</name>
<dbReference type="OrthoDB" id="5348404at2759"/>
<dbReference type="InterPro" id="IPR032552">
    <property type="entry name" value="RSB_motif"/>
</dbReference>
<evidence type="ECO:0000313" key="5">
    <source>
        <dbReference type="EMBL" id="CAE1161177.1"/>
    </source>
</evidence>
<dbReference type="EMBL" id="CAHIKZ030000220">
    <property type="protein sequence ID" value="CAE1161177.1"/>
    <property type="molecule type" value="Genomic_DNA"/>
</dbReference>
<feature type="compositionally biased region" description="Basic and acidic residues" evidence="2">
    <location>
        <begin position="128"/>
        <end position="141"/>
    </location>
</feature>
<evidence type="ECO:0000256" key="2">
    <source>
        <dbReference type="SAM" id="MobiDB-lite"/>
    </source>
</evidence>
<feature type="compositionally biased region" description="Basic and acidic residues" evidence="2">
    <location>
        <begin position="879"/>
        <end position="920"/>
    </location>
</feature>
<dbReference type="Pfam" id="PF16294">
    <property type="entry name" value="RSB_motif"/>
    <property type="match status" value="1"/>
</dbReference>
<dbReference type="InterPro" id="IPR035979">
    <property type="entry name" value="RBD_domain_sf"/>
</dbReference>
<gene>
    <name evidence="5" type="ORF">SPHA_6734</name>
</gene>
<feature type="region of interest" description="Disordered" evidence="2">
    <location>
        <begin position="879"/>
        <end position="977"/>
    </location>
</feature>
<feature type="region of interest" description="Disordered" evidence="2">
    <location>
        <begin position="471"/>
        <end position="512"/>
    </location>
</feature>
<feature type="compositionally biased region" description="Basic and acidic residues" evidence="2">
    <location>
        <begin position="167"/>
        <end position="190"/>
    </location>
</feature>
<feature type="region of interest" description="Disordered" evidence="2">
    <location>
        <begin position="100"/>
        <end position="416"/>
    </location>
</feature>
<sequence length="977" mass="110816">MADDEDIHLDGKPVDDLRVIDLKRELDKRGLSKSGSKPQLVDRLKAQLLLEKLQSLPVDEEETVPNLKLQNDEVTGQSEFIKQYLEQQKKLFEMQREVKKRVEEEELQRKQRESEQSLDESSQESTENTDRVKEVLVDKDIQQTTIEENVSPKVDPKIREQSSPITHENDDINLDDKKRKDRTEEACPKNDKKKRKESWPRSLSSSSRSHSRSSSSSSASSRSQASHSGSHSRSRSRSSSSSGSSHRGAENKPAEPRTRSQSKSQSESSRSRSRSRSYSKSKSRSRSRSRSVSSSPEKKKQPAEDPDDVQNPKEEIPMETDKPPATEVEIAAATKEPEKEIEEKDEKKGKEEKEDGELAADSDLENDVAQRKEGNSVSEGNERIANLGAVEGRSSTSGASSRPHLHRCSSSPDLSDELTGLMLSPCRVACLSILSGSSRQRALFEAGEFKDHLTDSTPRTSLQLCLKLQRDETEGEEKSEEKPATLMSSSTSSVPRKRKWGTSAKPNKSTTIDISTDSLKGLIPEIKPSSIKEAILELSHDECSFSDHEEEKTEVKFRRTVQMKEEEEEIEPTLLARERVTDLDLELDKPAIIPVTTGASTGTISVEREQISSQSSGQQSSTTVVVCNKSALTTPVTIRRVSHQMSVPEPEEPMAARRSPSPAHNPVSKIIHVRNLVRPFTLGQLKELLKRTGTVVENGFWIDKIKSHCFAKYETEEEAILTRKALHGTKWPSSNPKILRVEYATDDEVNYYRSREDGPQDIIREIQQDVTVKAVKSTEKNVREIKKKEETKKVREWDRGKVRRRSRSASRSRSRSRSRERRRRAMSREKRERKEKKVVEEEAPAKLLDDLFRKTKTTPYIYWLPLTETQIAERERERRQRQLEREQRRRELEKQEEAERKKRREMEEKRKDRPDRERRGGGGGSGGGVGGSGGGSGAGGGGSAASPDRNRKDKRDDSSWRQNRRPASRSRSRGRRH</sequence>
<dbReference type="InterPro" id="IPR036361">
    <property type="entry name" value="SAP_dom_sf"/>
</dbReference>
<feature type="compositionally biased region" description="Low complexity" evidence="2">
    <location>
        <begin position="237"/>
        <end position="246"/>
    </location>
</feature>
<feature type="region of interest" description="Disordered" evidence="2">
    <location>
        <begin position="642"/>
        <end position="665"/>
    </location>
</feature>
<dbReference type="AlphaFoldDB" id="A0A812AVV1"/>
<dbReference type="GO" id="GO:0003723">
    <property type="term" value="F:RNA binding"/>
    <property type="evidence" value="ECO:0007669"/>
    <property type="project" value="UniProtKB-UniRule"/>
</dbReference>
<dbReference type="CDD" id="cd12432">
    <property type="entry name" value="RRM_ACINU"/>
    <property type="match status" value="1"/>
</dbReference>
<dbReference type="InterPro" id="IPR034257">
    <property type="entry name" value="Acinus_RRM"/>
</dbReference>
<accession>A0A812AVV1</accession>
<feature type="compositionally biased region" description="Basic residues" evidence="2">
    <location>
        <begin position="962"/>
        <end position="977"/>
    </location>
</feature>
<dbReference type="PANTHER" id="PTHR46589">
    <property type="entry name" value="APOPTOTIC CHROMATIN CONDENSATION INDUCER IN THE NUCLEUS"/>
    <property type="match status" value="1"/>
</dbReference>
<dbReference type="PROSITE" id="PS50800">
    <property type="entry name" value="SAP"/>
    <property type="match status" value="1"/>
</dbReference>
<evidence type="ECO:0000259" key="4">
    <source>
        <dbReference type="PROSITE" id="PS50800"/>
    </source>
</evidence>
<proteinExistence type="predicted"/>
<dbReference type="InterPro" id="IPR012677">
    <property type="entry name" value="Nucleotide-bd_a/b_plait_sf"/>
</dbReference>
<feature type="compositionally biased region" description="Gly residues" evidence="2">
    <location>
        <begin position="921"/>
        <end position="943"/>
    </location>
</feature>
<feature type="compositionally biased region" description="Basic and acidic residues" evidence="2">
    <location>
        <begin position="310"/>
        <end position="324"/>
    </location>
</feature>
<keyword evidence="1" id="KW-0694">RNA-binding</keyword>
<dbReference type="PANTHER" id="PTHR46589:SF1">
    <property type="entry name" value="APOPTOTIC CHROMATIN CONDENSATION INDUCER IN THE NUCLEUS"/>
    <property type="match status" value="1"/>
</dbReference>
<feature type="compositionally biased region" description="Acidic residues" evidence="2">
    <location>
        <begin position="354"/>
        <end position="366"/>
    </location>
</feature>
<feature type="compositionally biased region" description="Basic and acidic residues" evidence="2">
    <location>
        <begin position="247"/>
        <end position="258"/>
    </location>
</feature>